<evidence type="ECO:0000313" key="2">
    <source>
        <dbReference type="EMBL" id="CAB0001412.1"/>
    </source>
</evidence>
<evidence type="ECO:0000256" key="1">
    <source>
        <dbReference type="SAM" id="MobiDB-lite"/>
    </source>
</evidence>
<sequence>MNSKAWPTYAFNTNPHIRLFLIYEFVKRFRLSSHRQYKTNTEHHDHVKASKSTSNNQTNVEMPWSEATPHLILRTWRRRGRCGGSIWTSASRGRCSTTPSMPAGSRFSAPIPPSKNQHHHARF</sequence>
<protein>
    <submittedName>
        <fullName evidence="2">Uncharacterized protein</fullName>
    </submittedName>
</protein>
<evidence type="ECO:0000313" key="3">
    <source>
        <dbReference type="Proteomes" id="UP000479000"/>
    </source>
</evidence>
<dbReference type="AlphaFoldDB" id="A0A6H5GEU4"/>
<feature type="region of interest" description="Disordered" evidence="1">
    <location>
        <begin position="39"/>
        <end position="60"/>
    </location>
</feature>
<reference evidence="2 3" key="1">
    <citation type="submission" date="2020-02" db="EMBL/GenBank/DDBJ databases">
        <authorList>
            <person name="Ferguson B K."/>
        </authorList>
    </citation>
    <scope>NUCLEOTIDE SEQUENCE [LARGE SCALE GENOMIC DNA]</scope>
</reference>
<dbReference type="Proteomes" id="UP000479000">
    <property type="component" value="Unassembled WGS sequence"/>
</dbReference>
<proteinExistence type="predicted"/>
<gene>
    <name evidence="2" type="ORF">NTEN_LOCUS7199</name>
</gene>
<feature type="compositionally biased region" description="Polar residues" evidence="1">
    <location>
        <begin position="87"/>
        <end position="100"/>
    </location>
</feature>
<name>A0A6H5GEU4_9HEMI</name>
<organism evidence="2 3">
    <name type="scientific">Nesidiocoris tenuis</name>
    <dbReference type="NCBI Taxonomy" id="355587"/>
    <lineage>
        <taxon>Eukaryota</taxon>
        <taxon>Metazoa</taxon>
        <taxon>Ecdysozoa</taxon>
        <taxon>Arthropoda</taxon>
        <taxon>Hexapoda</taxon>
        <taxon>Insecta</taxon>
        <taxon>Pterygota</taxon>
        <taxon>Neoptera</taxon>
        <taxon>Paraneoptera</taxon>
        <taxon>Hemiptera</taxon>
        <taxon>Heteroptera</taxon>
        <taxon>Panheteroptera</taxon>
        <taxon>Cimicomorpha</taxon>
        <taxon>Miridae</taxon>
        <taxon>Dicyphina</taxon>
        <taxon>Nesidiocoris</taxon>
    </lineage>
</organism>
<dbReference type="EMBL" id="CADCXU010010674">
    <property type="protein sequence ID" value="CAB0001412.1"/>
    <property type="molecule type" value="Genomic_DNA"/>
</dbReference>
<keyword evidence="3" id="KW-1185">Reference proteome</keyword>
<accession>A0A6H5GEU4</accession>
<feature type="region of interest" description="Disordered" evidence="1">
    <location>
        <begin position="87"/>
        <end position="123"/>
    </location>
</feature>
<feature type="compositionally biased region" description="Polar residues" evidence="1">
    <location>
        <begin position="50"/>
        <end position="60"/>
    </location>
</feature>